<evidence type="ECO:0000313" key="2">
    <source>
        <dbReference type="Proteomes" id="UP000627292"/>
    </source>
</evidence>
<dbReference type="Proteomes" id="UP000627292">
    <property type="component" value="Unassembled WGS sequence"/>
</dbReference>
<dbReference type="EMBL" id="BMIB01000002">
    <property type="protein sequence ID" value="GGH65092.1"/>
    <property type="molecule type" value="Genomic_DNA"/>
</dbReference>
<accession>A0A917MUS4</accession>
<reference evidence="1" key="1">
    <citation type="journal article" date="2014" name="Int. J. Syst. Evol. Microbiol.">
        <title>Complete genome sequence of Corynebacterium casei LMG S-19264T (=DSM 44701T), isolated from a smear-ripened cheese.</title>
        <authorList>
            <consortium name="US DOE Joint Genome Institute (JGI-PGF)"/>
            <person name="Walter F."/>
            <person name="Albersmeier A."/>
            <person name="Kalinowski J."/>
            <person name="Ruckert C."/>
        </authorList>
    </citation>
    <scope>NUCLEOTIDE SEQUENCE</scope>
    <source>
        <strain evidence="1">CGMCC 1.15290</strain>
    </source>
</reference>
<gene>
    <name evidence="1" type="ORF">GCM10011379_17860</name>
</gene>
<reference evidence="1" key="2">
    <citation type="submission" date="2020-09" db="EMBL/GenBank/DDBJ databases">
        <authorList>
            <person name="Sun Q."/>
            <person name="Zhou Y."/>
        </authorList>
    </citation>
    <scope>NUCLEOTIDE SEQUENCE</scope>
    <source>
        <strain evidence="1">CGMCC 1.15290</strain>
    </source>
</reference>
<dbReference type="AlphaFoldDB" id="A0A917MUS4"/>
<organism evidence="1 2">
    <name type="scientific">Filimonas zeae</name>
    <dbReference type="NCBI Taxonomy" id="1737353"/>
    <lineage>
        <taxon>Bacteria</taxon>
        <taxon>Pseudomonadati</taxon>
        <taxon>Bacteroidota</taxon>
        <taxon>Chitinophagia</taxon>
        <taxon>Chitinophagales</taxon>
        <taxon>Chitinophagaceae</taxon>
        <taxon>Filimonas</taxon>
    </lineage>
</organism>
<name>A0A917MUS4_9BACT</name>
<proteinExistence type="predicted"/>
<protein>
    <submittedName>
        <fullName evidence="1">Uncharacterized protein</fullName>
    </submittedName>
</protein>
<keyword evidence="2" id="KW-1185">Reference proteome</keyword>
<evidence type="ECO:0000313" key="1">
    <source>
        <dbReference type="EMBL" id="GGH65092.1"/>
    </source>
</evidence>
<comment type="caution">
    <text evidence="1">The sequence shown here is derived from an EMBL/GenBank/DDBJ whole genome shotgun (WGS) entry which is preliminary data.</text>
</comment>
<sequence length="186" mass="20073">MNIIIFYICDNFINHLKHLLFMTKKVRLAFEMLESEMEKISGEELSGFKGGDGWGDCVFQSISFATGLSVSQIQQAYADHINTYGWSSQTAYNYVGIQGVSGSDVAWLMSQYGLSSGYYSTGGYNTSSSGDAGILLIDLDGNGTPDHAINVTGNANSTGYYTYDAQSSSGGTISMNDPRIVGSYGF</sequence>